<gene>
    <name evidence="11" type="ORF">SAMN02745911_1572</name>
</gene>
<keyword evidence="5 11" id="KW-0418">Kinase</keyword>
<feature type="modified residue" description="4-aspartylphosphate" evidence="7">
    <location>
        <position position="493"/>
    </location>
</feature>
<dbReference type="SUPFAM" id="SSF47384">
    <property type="entry name" value="Homodimeric domain of signal transducing histidine kinase"/>
    <property type="match status" value="1"/>
</dbReference>
<keyword evidence="12" id="KW-1185">Reference proteome</keyword>
<dbReference type="Gene3D" id="1.10.287.130">
    <property type="match status" value="1"/>
</dbReference>
<keyword evidence="8" id="KW-0472">Membrane</keyword>
<evidence type="ECO:0000256" key="7">
    <source>
        <dbReference type="PROSITE-ProRule" id="PRU00169"/>
    </source>
</evidence>
<comment type="caution">
    <text evidence="11">The sequence shown here is derived from an EMBL/GenBank/DDBJ whole genome shotgun (WGS) entry which is preliminary data.</text>
</comment>
<dbReference type="InterPro" id="IPR003594">
    <property type="entry name" value="HATPase_dom"/>
</dbReference>
<dbReference type="SUPFAM" id="SSF55874">
    <property type="entry name" value="ATPase domain of HSP90 chaperone/DNA topoisomerase II/histidine kinase"/>
    <property type="match status" value="1"/>
</dbReference>
<evidence type="ECO:0000259" key="10">
    <source>
        <dbReference type="PROSITE" id="PS50110"/>
    </source>
</evidence>
<evidence type="ECO:0000256" key="1">
    <source>
        <dbReference type="ARBA" id="ARBA00000085"/>
    </source>
</evidence>
<evidence type="ECO:0000313" key="11">
    <source>
        <dbReference type="EMBL" id="SHJ06786.1"/>
    </source>
</evidence>
<evidence type="ECO:0000259" key="9">
    <source>
        <dbReference type="PROSITE" id="PS50109"/>
    </source>
</evidence>
<dbReference type="Pfam" id="PF02518">
    <property type="entry name" value="HATPase_c"/>
    <property type="match status" value="1"/>
</dbReference>
<comment type="catalytic activity">
    <reaction evidence="1">
        <text>ATP + protein L-histidine = ADP + protein N-phospho-L-histidine.</text>
        <dbReference type="EC" id="2.7.13.3"/>
    </reaction>
</comment>
<keyword evidence="3 7" id="KW-0597">Phosphoprotein</keyword>
<dbReference type="PRINTS" id="PR00344">
    <property type="entry name" value="BCTRLSENSOR"/>
</dbReference>
<evidence type="ECO:0000256" key="6">
    <source>
        <dbReference type="ARBA" id="ARBA00023012"/>
    </source>
</evidence>
<feature type="transmembrane region" description="Helical" evidence="8">
    <location>
        <begin position="42"/>
        <end position="62"/>
    </location>
</feature>
<evidence type="ECO:0000256" key="2">
    <source>
        <dbReference type="ARBA" id="ARBA00012438"/>
    </source>
</evidence>
<dbReference type="Pfam" id="PF00512">
    <property type="entry name" value="HisKA"/>
    <property type="match status" value="1"/>
</dbReference>
<feature type="transmembrane region" description="Helical" evidence="8">
    <location>
        <begin position="138"/>
        <end position="158"/>
    </location>
</feature>
<organism evidence="11 12">
    <name type="scientific">Aureimonas altamirensis DSM 21988</name>
    <dbReference type="NCBI Taxonomy" id="1121026"/>
    <lineage>
        <taxon>Bacteria</taxon>
        <taxon>Pseudomonadati</taxon>
        <taxon>Pseudomonadota</taxon>
        <taxon>Alphaproteobacteria</taxon>
        <taxon>Hyphomicrobiales</taxon>
        <taxon>Aurantimonadaceae</taxon>
        <taxon>Aureimonas</taxon>
    </lineage>
</organism>
<dbReference type="InterPro" id="IPR004358">
    <property type="entry name" value="Sig_transdc_His_kin-like_C"/>
</dbReference>
<dbReference type="PANTHER" id="PTHR43711">
    <property type="entry name" value="TWO-COMPONENT HISTIDINE KINASE"/>
    <property type="match status" value="1"/>
</dbReference>
<dbReference type="InterPro" id="IPR050736">
    <property type="entry name" value="Sensor_HK_Regulatory"/>
</dbReference>
<dbReference type="SMART" id="SM00387">
    <property type="entry name" value="HATPase_c"/>
    <property type="match status" value="1"/>
</dbReference>
<dbReference type="Gene3D" id="3.30.565.10">
    <property type="entry name" value="Histidine kinase-like ATPase, C-terminal domain"/>
    <property type="match status" value="1"/>
</dbReference>
<dbReference type="Proteomes" id="UP000184290">
    <property type="component" value="Unassembled WGS sequence"/>
</dbReference>
<keyword evidence="4" id="KW-0808">Transferase</keyword>
<accession>A0ABY1IEQ9</accession>
<dbReference type="InterPro" id="IPR003661">
    <property type="entry name" value="HisK_dim/P_dom"/>
</dbReference>
<keyword evidence="6" id="KW-0902">Two-component regulatory system</keyword>
<dbReference type="PANTHER" id="PTHR43711:SF29">
    <property type="entry name" value="HISTIDINE KINASE"/>
    <property type="match status" value="1"/>
</dbReference>
<dbReference type="CDD" id="cd00082">
    <property type="entry name" value="HisKA"/>
    <property type="match status" value="1"/>
</dbReference>
<dbReference type="SUPFAM" id="SSF52172">
    <property type="entry name" value="CheY-like"/>
    <property type="match status" value="1"/>
</dbReference>
<feature type="transmembrane region" description="Helical" evidence="8">
    <location>
        <begin position="68"/>
        <end position="87"/>
    </location>
</feature>
<dbReference type="PROSITE" id="PS50110">
    <property type="entry name" value="RESPONSE_REGULATORY"/>
    <property type="match status" value="1"/>
</dbReference>
<dbReference type="SMART" id="SM00388">
    <property type="entry name" value="HisKA"/>
    <property type="match status" value="1"/>
</dbReference>
<evidence type="ECO:0000256" key="5">
    <source>
        <dbReference type="ARBA" id="ARBA00022777"/>
    </source>
</evidence>
<dbReference type="InterPro" id="IPR011006">
    <property type="entry name" value="CheY-like_superfamily"/>
</dbReference>
<feature type="domain" description="Histidine kinase" evidence="9">
    <location>
        <begin position="212"/>
        <end position="419"/>
    </location>
</feature>
<dbReference type="RefSeq" id="WP_060604949.1">
    <property type="nucleotide sequence ID" value="NZ_FQZC01000002.1"/>
</dbReference>
<reference evidence="11 12" key="1">
    <citation type="submission" date="2016-11" db="EMBL/GenBank/DDBJ databases">
        <authorList>
            <person name="Varghese N."/>
            <person name="Submissions S."/>
        </authorList>
    </citation>
    <scope>NUCLEOTIDE SEQUENCE [LARGE SCALE GENOMIC DNA]</scope>
    <source>
        <strain evidence="11 12">DSM 21988</strain>
    </source>
</reference>
<dbReference type="SMART" id="SM00448">
    <property type="entry name" value="REC"/>
    <property type="match status" value="1"/>
</dbReference>
<dbReference type="InterPro" id="IPR036890">
    <property type="entry name" value="HATPase_C_sf"/>
</dbReference>
<name>A0ABY1IEQ9_9HYPH</name>
<dbReference type="CDD" id="cd00156">
    <property type="entry name" value="REC"/>
    <property type="match status" value="1"/>
</dbReference>
<dbReference type="GO" id="GO:0016301">
    <property type="term" value="F:kinase activity"/>
    <property type="evidence" value="ECO:0007669"/>
    <property type="project" value="UniProtKB-KW"/>
</dbReference>
<proteinExistence type="predicted"/>
<dbReference type="CDD" id="cd00075">
    <property type="entry name" value="HATPase"/>
    <property type="match status" value="1"/>
</dbReference>
<feature type="domain" description="Response regulatory" evidence="10">
    <location>
        <begin position="449"/>
        <end position="559"/>
    </location>
</feature>
<dbReference type="EC" id="2.7.13.3" evidence="2"/>
<feature type="transmembrane region" description="Helical" evidence="8">
    <location>
        <begin position="170"/>
        <end position="189"/>
    </location>
</feature>
<dbReference type="EMBL" id="FQZC01000002">
    <property type="protein sequence ID" value="SHJ06786.1"/>
    <property type="molecule type" value="Genomic_DNA"/>
</dbReference>
<sequence>MTELADPVGSRSERLALIRSLGSASDSLPFARHEREQADIRVAIVLVANAYLLLGRAFSLLSPTLGNLYLWMFIGALAFSLVIRASIRLWPHASRLRRITTLIFDYSILTATIAIGAQFAAPIYAILIWVTVGYGMRFGQWYLLAGTAASLASVLVIGLTSPFWRQHPSLVGMLFLTAMIVPLYANLLLRETRRSRDAALAADIAKSRFLAQASHDLRQPIHAISLFTACLREEGLNGAQSQMTDNIDRALDSVSNLFRSLLDVSMLDSGKIEVRPSTVDIGRLLKGVAARNGEAARAGGVRIRVVETALRVRTDGALMETMVQNLVSNALKHAPGSDILIGCRRNGGTAAIWVIDRGPGIAPHEQANIFVEFYRIPQPGRDVEGIGLGLSILQRMARLLECSVQVRSTPGRGAGFAITGLRIASAAEARHQTTERSGPVAYEPLAGLRVLLVEDNRQVLDATSLLLRRWGCVVQAEASADFEPQPVDVVLTDFDLDGPVSGVDIVDRVRLRLGAEVPALLMTGHDDGRVQQAVMGRDIPVMQKPLRPIELRSSLIVLARRREDGR</sequence>
<keyword evidence="8" id="KW-1133">Transmembrane helix</keyword>
<dbReference type="InterPro" id="IPR005467">
    <property type="entry name" value="His_kinase_dom"/>
</dbReference>
<evidence type="ECO:0000313" key="12">
    <source>
        <dbReference type="Proteomes" id="UP000184290"/>
    </source>
</evidence>
<dbReference type="Gene3D" id="3.40.50.2300">
    <property type="match status" value="1"/>
</dbReference>
<dbReference type="InterPro" id="IPR036097">
    <property type="entry name" value="HisK_dim/P_sf"/>
</dbReference>
<dbReference type="PROSITE" id="PS50109">
    <property type="entry name" value="HIS_KIN"/>
    <property type="match status" value="1"/>
</dbReference>
<keyword evidence="8" id="KW-0812">Transmembrane</keyword>
<evidence type="ECO:0000256" key="4">
    <source>
        <dbReference type="ARBA" id="ARBA00022679"/>
    </source>
</evidence>
<evidence type="ECO:0000256" key="3">
    <source>
        <dbReference type="ARBA" id="ARBA00022553"/>
    </source>
</evidence>
<evidence type="ECO:0000256" key="8">
    <source>
        <dbReference type="SAM" id="Phobius"/>
    </source>
</evidence>
<dbReference type="Pfam" id="PF00072">
    <property type="entry name" value="Response_reg"/>
    <property type="match status" value="1"/>
</dbReference>
<protein>
    <recommendedName>
        <fullName evidence="2">histidine kinase</fullName>
        <ecNumber evidence="2">2.7.13.3</ecNumber>
    </recommendedName>
</protein>
<feature type="transmembrane region" description="Helical" evidence="8">
    <location>
        <begin position="108"/>
        <end position="132"/>
    </location>
</feature>
<dbReference type="InterPro" id="IPR001789">
    <property type="entry name" value="Sig_transdc_resp-reg_receiver"/>
</dbReference>